<comment type="caution">
    <text evidence="8">The sequence shown here is derived from an EMBL/GenBank/DDBJ whole genome shotgun (WGS) entry which is preliminary data.</text>
</comment>
<accession>A0ABU1ERD4</accession>
<name>A0ABU1ERD4_9FLAO</name>
<keyword evidence="3 6" id="KW-0812">Transmembrane</keyword>
<evidence type="ECO:0000259" key="7">
    <source>
        <dbReference type="Pfam" id="PF13396"/>
    </source>
</evidence>
<keyword evidence="9" id="KW-1185">Reference proteome</keyword>
<evidence type="ECO:0000256" key="5">
    <source>
        <dbReference type="ARBA" id="ARBA00023136"/>
    </source>
</evidence>
<feature type="transmembrane region" description="Helical" evidence="6">
    <location>
        <begin position="34"/>
        <end position="54"/>
    </location>
</feature>
<keyword evidence="4 6" id="KW-1133">Transmembrane helix</keyword>
<protein>
    <submittedName>
        <fullName evidence="8">PLD nuclease N-terminal domain-containing protein</fullName>
    </submittedName>
</protein>
<evidence type="ECO:0000256" key="4">
    <source>
        <dbReference type="ARBA" id="ARBA00022989"/>
    </source>
</evidence>
<comment type="subcellular location">
    <subcellularLocation>
        <location evidence="1">Cell membrane</location>
        <topology evidence="1">Multi-pass membrane protein</topology>
    </subcellularLocation>
</comment>
<proteinExistence type="predicted"/>
<evidence type="ECO:0000256" key="6">
    <source>
        <dbReference type="SAM" id="Phobius"/>
    </source>
</evidence>
<dbReference type="EMBL" id="JAVJIU010000003">
    <property type="protein sequence ID" value="MDR5590931.1"/>
    <property type="molecule type" value="Genomic_DNA"/>
</dbReference>
<organism evidence="8 9">
    <name type="scientific">Christiangramia sediminicola</name>
    <dbReference type="NCBI Taxonomy" id="3073267"/>
    <lineage>
        <taxon>Bacteria</taxon>
        <taxon>Pseudomonadati</taxon>
        <taxon>Bacteroidota</taxon>
        <taxon>Flavobacteriia</taxon>
        <taxon>Flavobacteriales</taxon>
        <taxon>Flavobacteriaceae</taxon>
        <taxon>Christiangramia</taxon>
    </lineage>
</organism>
<dbReference type="Pfam" id="PF13396">
    <property type="entry name" value="PLDc_N"/>
    <property type="match status" value="1"/>
</dbReference>
<dbReference type="Proteomes" id="UP001257234">
    <property type="component" value="Unassembled WGS sequence"/>
</dbReference>
<evidence type="ECO:0000313" key="9">
    <source>
        <dbReference type="Proteomes" id="UP001257234"/>
    </source>
</evidence>
<evidence type="ECO:0000256" key="3">
    <source>
        <dbReference type="ARBA" id="ARBA00022692"/>
    </source>
</evidence>
<sequence length="60" mass="6876">MQEFFLTLFKLLVLTFTVLMAIHAYKSDMSPTAKILWITGMFLAPLLGATLYYISDHGKY</sequence>
<evidence type="ECO:0000313" key="8">
    <source>
        <dbReference type="EMBL" id="MDR5590931.1"/>
    </source>
</evidence>
<feature type="domain" description="Cardiolipin synthase N-terminal" evidence="7">
    <location>
        <begin position="16"/>
        <end position="54"/>
    </location>
</feature>
<evidence type="ECO:0000256" key="2">
    <source>
        <dbReference type="ARBA" id="ARBA00022475"/>
    </source>
</evidence>
<dbReference type="RefSeq" id="WP_309561798.1">
    <property type="nucleotide sequence ID" value="NZ_JAVJIU010000003.1"/>
</dbReference>
<reference evidence="9" key="1">
    <citation type="submission" date="2023-07" db="EMBL/GenBank/DDBJ databases">
        <title>Christiangramia sp. SM2212., a novel bacterium of the family Flavobacteriaceae isolated from the sea sediment.</title>
        <authorList>
            <person name="Wang J."/>
            <person name="Zhang X."/>
        </authorList>
    </citation>
    <scope>NUCLEOTIDE SEQUENCE [LARGE SCALE GENOMIC DNA]</scope>
    <source>
        <strain evidence="9">SM2212</strain>
    </source>
</reference>
<gene>
    <name evidence="8" type="ORF">RE431_09800</name>
</gene>
<keyword evidence="2" id="KW-1003">Cell membrane</keyword>
<dbReference type="InterPro" id="IPR027379">
    <property type="entry name" value="CLS_N"/>
</dbReference>
<evidence type="ECO:0000256" key="1">
    <source>
        <dbReference type="ARBA" id="ARBA00004651"/>
    </source>
</evidence>
<keyword evidence="5 6" id="KW-0472">Membrane</keyword>